<reference evidence="3" key="2">
    <citation type="submission" date="2025-08" db="UniProtKB">
        <authorList>
            <consortium name="Ensembl"/>
        </authorList>
    </citation>
    <scope>IDENTIFICATION</scope>
</reference>
<dbReference type="InterPro" id="IPR003006">
    <property type="entry name" value="Ig/MHC_CS"/>
</dbReference>
<evidence type="ECO:0000313" key="4">
    <source>
        <dbReference type="Proteomes" id="UP000694620"/>
    </source>
</evidence>
<protein>
    <recommendedName>
        <fullName evidence="2">Ig-like domain-containing protein</fullName>
    </recommendedName>
</protein>
<dbReference type="GeneTree" id="ENSGT00980000202142"/>
<dbReference type="SUPFAM" id="SSF48726">
    <property type="entry name" value="Immunoglobulin"/>
    <property type="match status" value="1"/>
</dbReference>
<feature type="domain" description="Ig-like" evidence="2">
    <location>
        <begin position="61"/>
        <end position="157"/>
    </location>
</feature>
<dbReference type="Pfam" id="PF07654">
    <property type="entry name" value="C1-set"/>
    <property type="match status" value="1"/>
</dbReference>
<dbReference type="InterPro" id="IPR036179">
    <property type="entry name" value="Ig-like_dom_sf"/>
</dbReference>
<dbReference type="InterPro" id="IPR013783">
    <property type="entry name" value="Ig-like_fold"/>
</dbReference>
<dbReference type="PROSITE" id="PS50835">
    <property type="entry name" value="IG_LIKE"/>
    <property type="match status" value="1"/>
</dbReference>
<evidence type="ECO:0000313" key="3">
    <source>
        <dbReference type="Ensembl" id="ENSECRP00000018485.1"/>
    </source>
</evidence>
<keyword evidence="4" id="KW-1185">Reference proteome</keyword>
<name>A0A8C4XAX8_ERPCA</name>
<dbReference type="InterPro" id="IPR003597">
    <property type="entry name" value="Ig_C1-set"/>
</dbReference>
<dbReference type="PROSITE" id="PS00290">
    <property type="entry name" value="IG_MHC"/>
    <property type="match status" value="1"/>
</dbReference>
<proteinExistence type="predicted"/>
<dbReference type="Ensembl" id="ENSECRT00000018857.1">
    <property type="protein sequence ID" value="ENSECRP00000018485.1"/>
    <property type="gene ID" value="ENSECRG00000012375.1"/>
</dbReference>
<reference evidence="3" key="1">
    <citation type="submission" date="2021-06" db="EMBL/GenBank/DDBJ databases">
        <authorList>
            <consortium name="Wellcome Sanger Institute Data Sharing"/>
        </authorList>
    </citation>
    <scope>NUCLEOTIDE SEQUENCE [LARGE SCALE GENOMIC DNA]</scope>
</reference>
<dbReference type="SMART" id="SM00407">
    <property type="entry name" value="IGc1"/>
    <property type="match status" value="1"/>
</dbReference>
<dbReference type="InterPro" id="IPR050160">
    <property type="entry name" value="MHC/Immunoglobulin"/>
</dbReference>
<organism evidence="3 4">
    <name type="scientific">Erpetoichthys calabaricus</name>
    <name type="common">Rope fish</name>
    <name type="synonym">Calamoichthys calabaricus</name>
    <dbReference type="NCBI Taxonomy" id="27687"/>
    <lineage>
        <taxon>Eukaryota</taxon>
        <taxon>Metazoa</taxon>
        <taxon>Chordata</taxon>
        <taxon>Craniata</taxon>
        <taxon>Vertebrata</taxon>
        <taxon>Euteleostomi</taxon>
        <taxon>Actinopterygii</taxon>
        <taxon>Polypteriformes</taxon>
        <taxon>Polypteridae</taxon>
        <taxon>Erpetoichthys</taxon>
    </lineage>
</organism>
<dbReference type="PANTHER" id="PTHR19944">
    <property type="entry name" value="MHC CLASS II-RELATED"/>
    <property type="match status" value="1"/>
</dbReference>
<dbReference type="AlphaFoldDB" id="A0A8C4XAX8"/>
<dbReference type="Gene3D" id="2.60.40.10">
    <property type="entry name" value="Immunoglobulins"/>
    <property type="match status" value="1"/>
</dbReference>
<evidence type="ECO:0000259" key="2">
    <source>
        <dbReference type="PROSITE" id="PS50835"/>
    </source>
</evidence>
<sequence>VIMIMLAPYNSDVSFVKADHLYLKNYEIAYSLSASAFHECGLMFVKMYFIISIIFFFSVAPKVSVKPPFVVVNQPNVLECHAEDYYPNIISIKWRRNSTYLPGQQDVKGLANENGTFAAVNLHNYTPSEEDIGVNFSCEVKHEALDGQLVEVSQEICSKCPLRPYLVRMKLNNWNDPRIIWYEL</sequence>
<accession>A0A8C4XAX8</accession>
<reference evidence="3" key="3">
    <citation type="submission" date="2025-09" db="UniProtKB">
        <authorList>
            <consortium name="Ensembl"/>
        </authorList>
    </citation>
    <scope>IDENTIFICATION</scope>
</reference>
<dbReference type="InterPro" id="IPR007110">
    <property type="entry name" value="Ig-like_dom"/>
</dbReference>
<evidence type="ECO:0000256" key="1">
    <source>
        <dbReference type="ARBA" id="ARBA00023319"/>
    </source>
</evidence>
<dbReference type="Proteomes" id="UP000694620">
    <property type="component" value="Chromosome 12"/>
</dbReference>
<keyword evidence="1" id="KW-0393">Immunoglobulin domain</keyword>